<sequence length="280" mass="31767">MTEERTKTMLSDAMVDAYLERIGARRPEKADIHALRHLQERHVLSVPFENIDYHVEGAELSLEREFLYEKIVTRRRGGGCYELNPAFGHLLEALGFSVEILSGQVFLGGEFGAPLCHLALRVSLEDRDWLIDVGFGKNSRFPLETGSAEVQKDPHGDYQVTRPEEGFLQVHLNGEIQYRLDERPVRIEDFYPTLWWYRTAPDSVFLHNLICSIQNEAGRVTVNGRELTRTDENGTVTVELADDAALRAAYEEDFGLVIDPAAMPKQPDVDPAVRIVMQID</sequence>
<dbReference type="RefSeq" id="WP_369778223.1">
    <property type="nucleotide sequence ID" value="NZ_CP165727.1"/>
</dbReference>
<dbReference type="PRINTS" id="PR01543">
    <property type="entry name" value="ANATRNSFRASE"/>
</dbReference>
<evidence type="ECO:0000256" key="2">
    <source>
        <dbReference type="RuleBase" id="RU003452"/>
    </source>
</evidence>
<dbReference type="AlphaFoldDB" id="A0AB39Y4X8"/>
<dbReference type="Pfam" id="PF00797">
    <property type="entry name" value="Acetyltransf_2"/>
    <property type="match status" value="1"/>
</dbReference>
<dbReference type="Gene3D" id="3.30.2140.10">
    <property type="entry name" value="Arylamine N-acetyltransferase"/>
    <property type="match status" value="1"/>
</dbReference>
<dbReference type="PANTHER" id="PTHR11786">
    <property type="entry name" value="N-HYDROXYARYLAMINE O-ACETYLTRANSFERASE"/>
    <property type="match status" value="1"/>
</dbReference>
<organism evidence="3">
    <name type="scientific">Streptomyces sp. R33</name>
    <dbReference type="NCBI Taxonomy" id="3238629"/>
    <lineage>
        <taxon>Bacteria</taxon>
        <taxon>Bacillati</taxon>
        <taxon>Actinomycetota</taxon>
        <taxon>Actinomycetes</taxon>
        <taxon>Kitasatosporales</taxon>
        <taxon>Streptomycetaceae</taxon>
        <taxon>Streptomyces</taxon>
    </lineage>
</organism>
<comment type="similarity">
    <text evidence="1 2">Belongs to the arylamine N-acetyltransferase family.</text>
</comment>
<protein>
    <submittedName>
        <fullName evidence="3">Arylamine N-acetyltransferase</fullName>
    </submittedName>
</protein>
<evidence type="ECO:0000256" key="1">
    <source>
        <dbReference type="ARBA" id="ARBA00006547"/>
    </source>
</evidence>
<dbReference type="EMBL" id="CP165727">
    <property type="protein sequence ID" value="XDV65090.1"/>
    <property type="molecule type" value="Genomic_DNA"/>
</dbReference>
<dbReference type="SUPFAM" id="SSF54001">
    <property type="entry name" value="Cysteine proteinases"/>
    <property type="match status" value="1"/>
</dbReference>
<reference evidence="3" key="1">
    <citation type="submission" date="2024-08" db="EMBL/GenBank/DDBJ databases">
        <authorList>
            <person name="Yu S.T."/>
        </authorList>
    </citation>
    <scope>NUCLEOTIDE SEQUENCE</scope>
    <source>
        <strain evidence="3">R33</strain>
    </source>
</reference>
<gene>
    <name evidence="3" type="ORF">AB5J51_20105</name>
</gene>
<accession>A0AB39Y4X8</accession>
<dbReference type="PANTHER" id="PTHR11786:SF0">
    <property type="entry name" value="ARYLAMINE N-ACETYLTRANSFERASE 4-RELATED"/>
    <property type="match status" value="1"/>
</dbReference>
<dbReference type="GO" id="GO:0016407">
    <property type="term" value="F:acetyltransferase activity"/>
    <property type="evidence" value="ECO:0007669"/>
    <property type="project" value="InterPro"/>
</dbReference>
<dbReference type="InterPro" id="IPR001447">
    <property type="entry name" value="Arylamine_N-AcTrfase"/>
</dbReference>
<name>A0AB39Y4X8_9ACTN</name>
<dbReference type="Gene3D" id="2.40.128.150">
    <property type="entry name" value="Cysteine proteinases"/>
    <property type="match status" value="1"/>
</dbReference>
<evidence type="ECO:0000313" key="3">
    <source>
        <dbReference type="EMBL" id="XDV65090.1"/>
    </source>
</evidence>
<dbReference type="InterPro" id="IPR038765">
    <property type="entry name" value="Papain-like_cys_pep_sf"/>
</dbReference>
<proteinExistence type="inferred from homology"/>